<dbReference type="InterPro" id="IPR006585">
    <property type="entry name" value="FTP1"/>
</dbReference>
<gene>
    <name evidence="12" type="ORF">C1280_27800</name>
</gene>
<dbReference type="Pfam" id="PF00127">
    <property type="entry name" value="Copper-bind"/>
    <property type="match status" value="1"/>
</dbReference>
<evidence type="ECO:0000256" key="9">
    <source>
        <dbReference type="PROSITE-ProRule" id="PRU00433"/>
    </source>
</evidence>
<dbReference type="PANTHER" id="PTHR33546:SF1">
    <property type="entry name" value="LARGE, MULTIFUNCTIONAL SECRETED PROTEIN"/>
    <property type="match status" value="1"/>
</dbReference>
<dbReference type="NCBIfam" id="TIGR02603">
    <property type="entry name" value="CxxCH_TIGR02603"/>
    <property type="match status" value="1"/>
</dbReference>
<proteinExistence type="predicted"/>
<dbReference type="InterPro" id="IPR013427">
    <property type="entry name" value="Haem-bd_dom_put"/>
</dbReference>
<dbReference type="CDD" id="cd04233">
    <property type="entry name" value="Auracyanin"/>
    <property type="match status" value="1"/>
</dbReference>
<keyword evidence="5" id="KW-0249">Electron transport</keyword>
<dbReference type="InterPro" id="IPR028871">
    <property type="entry name" value="BlueCu_1_BS"/>
</dbReference>
<dbReference type="Proteomes" id="UP000245802">
    <property type="component" value="Chromosome"/>
</dbReference>
<dbReference type="SUPFAM" id="SSF49785">
    <property type="entry name" value="Galactose-binding domain-like"/>
    <property type="match status" value="1"/>
</dbReference>
<dbReference type="Pfam" id="PF00034">
    <property type="entry name" value="Cytochrom_C"/>
    <property type="match status" value="1"/>
</dbReference>
<evidence type="ECO:0000256" key="8">
    <source>
        <dbReference type="ARBA" id="ARBA00023157"/>
    </source>
</evidence>
<feature type="region of interest" description="Disordered" evidence="10">
    <location>
        <begin position="977"/>
        <end position="1017"/>
    </location>
</feature>
<dbReference type="Pfam" id="PF23500">
    <property type="entry name" value="DUF7133"/>
    <property type="match status" value="1"/>
</dbReference>
<evidence type="ECO:0000259" key="11">
    <source>
        <dbReference type="PROSITE" id="PS51007"/>
    </source>
</evidence>
<dbReference type="PROSITE" id="PS00196">
    <property type="entry name" value="COPPER_BLUE"/>
    <property type="match status" value="1"/>
</dbReference>
<dbReference type="InterPro" id="IPR008972">
    <property type="entry name" value="Cupredoxin"/>
</dbReference>
<keyword evidence="4" id="KW-0106">Calcium</keyword>
<dbReference type="Gene3D" id="2.60.40.420">
    <property type="entry name" value="Cupredoxins - blue copper proteins"/>
    <property type="match status" value="1"/>
</dbReference>
<dbReference type="GO" id="GO:0009055">
    <property type="term" value="F:electron transfer activity"/>
    <property type="evidence" value="ECO:0007669"/>
    <property type="project" value="InterPro"/>
</dbReference>
<name>A0A2Z3H324_9BACT</name>
<dbReference type="PROSITE" id="PS51007">
    <property type="entry name" value="CYTC"/>
    <property type="match status" value="1"/>
</dbReference>
<dbReference type="SUPFAM" id="SSF46626">
    <property type="entry name" value="Cytochrome c"/>
    <property type="match status" value="1"/>
</dbReference>
<dbReference type="InterPro" id="IPR036514">
    <property type="entry name" value="SGNH_hydro_sf"/>
</dbReference>
<dbReference type="InterPro" id="IPR011042">
    <property type="entry name" value="6-blade_b-propeller_TolB-like"/>
</dbReference>
<keyword evidence="8" id="KW-1015">Disulfide bond</keyword>
<feature type="compositionally biased region" description="Polar residues" evidence="10">
    <location>
        <begin position="1000"/>
        <end position="1011"/>
    </location>
</feature>
<dbReference type="EMBL" id="CP025958">
    <property type="protein sequence ID" value="AWM40413.1"/>
    <property type="molecule type" value="Genomic_DNA"/>
</dbReference>
<accession>A0A2Z3H324</accession>
<dbReference type="GO" id="GO:0005507">
    <property type="term" value="F:copper ion binding"/>
    <property type="evidence" value="ECO:0007669"/>
    <property type="project" value="InterPro"/>
</dbReference>
<evidence type="ECO:0000256" key="3">
    <source>
        <dbReference type="ARBA" id="ARBA00022723"/>
    </source>
</evidence>
<dbReference type="InterPro" id="IPR011989">
    <property type="entry name" value="ARM-like"/>
</dbReference>
<evidence type="ECO:0000256" key="1">
    <source>
        <dbReference type="ARBA" id="ARBA00022448"/>
    </source>
</evidence>
<dbReference type="Gene3D" id="1.10.760.10">
    <property type="entry name" value="Cytochrome c-like domain"/>
    <property type="match status" value="1"/>
</dbReference>
<keyword evidence="13" id="KW-1185">Reference proteome</keyword>
<dbReference type="NCBIfam" id="TIGR02604">
    <property type="entry name" value="Piru_Ver_Nterm"/>
    <property type="match status" value="1"/>
</dbReference>
<dbReference type="Pfam" id="PF13646">
    <property type="entry name" value="HEAT_2"/>
    <property type="match status" value="1"/>
</dbReference>
<keyword evidence="3 9" id="KW-0479">Metal-binding</keyword>
<dbReference type="InterPro" id="IPR055557">
    <property type="entry name" value="DUF7133"/>
</dbReference>
<evidence type="ECO:0000256" key="7">
    <source>
        <dbReference type="ARBA" id="ARBA00023008"/>
    </source>
</evidence>
<feature type="region of interest" description="Disordered" evidence="10">
    <location>
        <begin position="180"/>
        <end position="203"/>
    </location>
</feature>
<dbReference type="SMART" id="SM00607">
    <property type="entry name" value="FTP"/>
    <property type="match status" value="1"/>
</dbReference>
<dbReference type="InterPro" id="IPR016024">
    <property type="entry name" value="ARM-type_fold"/>
</dbReference>
<evidence type="ECO:0000313" key="12">
    <source>
        <dbReference type="EMBL" id="AWM40413.1"/>
    </source>
</evidence>
<dbReference type="SUPFAM" id="SSF49503">
    <property type="entry name" value="Cupredoxins"/>
    <property type="match status" value="1"/>
</dbReference>
<keyword evidence="7" id="KW-0186">Copper</keyword>
<dbReference type="SUPFAM" id="SSF48371">
    <property type="entry name" value="ARM repeat"/>
    <property type="match status" value="1"/>
</dbReference>
<evidence type="ECO:0000256" key="2">
    <source>
        <dbReference type="ARBA" id="ARBA00022617"/>
    </source>
</evidence>
<sequence length="1525" mass="167956">MVLFSPIAFEDHKSPNLPTGEAVVAINKNLELYTGAISEVAKANGVHFVDLFAPMKALYEGTVAAPAWHTPRFTINGIHLAESGHQLLAKVIDGGLFPGAGKLDEKLFEKLRPAVQDKAFHWYQRYRVTDGYSTYGGRAWLKFVGGQSNYEVVQKELERLDVMTANRDKVIWAAAKGQEAKPDDSNLPKEVPVTTNKPGAGPNGTHLFLSGEEAIQKMTIGKGLKVQLFASEEKWPELAKPVQMAWDAKGRLWVAVWPSYPHWKPGEPYNDKLLIFEDTDGDGKADKMTEFAGGLQNPTGFEFYNGGVLVAQAPELVFLKDTNGDDKADVRERVLHGLDTADTHHTSNSFALDPGGAVYFQEGTFHHSQVEDPYGPVKRVANGAVFRYEPRTQKFDVYVTYGFANPHGHVFDKWGQDIVVDGTGANPYHAALFSGHLPYPQKHGRTPQVYQQRTRPCGGIEILSSQHFPADWEGNLIVTNCIGFQGILRYRLSDLGGSITGQEQEPILSSSDPNFRPVDAKTGPDGALYFIDWQNPIIGHMQHNLRDPSRDRTKGRIYKVTYDGRQPSQAPKISGEKTEELVKLLAHPEDRVRARAKIELGARDSKEVLQLAMLDLMMRQGATNFNRNAEADEHFQLEVLWLHQYHNVVDTALLKQVLQSKDFRARAAAVRVLCYWRDRVPDSLELLKKLAGDAHPRVRLEAVRAASFYTVPEAAEVVFVAQDRPADQFVEHVAKETMRALDPIVKKAIADKRPIKFTTPAGARYFLKSVATDDLLKMDRTPAVYLELLFRPGVRDEFRREALAALAKQDQKPELAVLVNVITQHDESAATEESVAFDLARLLTSRPQAELAAARAELAGLAQKGRTATTRQMGHVALIAADGAVEQAWAAATKSVGALTDFINAAPMVRDPGARAALYPKVKELLTALPPELAKTVAAGKSVSGRYVRIELPGKQRTLTLAEVQVFSEGANAALKGKATQSSTGAGGAAGRAIDGKTSGAYNDGTSTHTQEGTDDPWWEVDLGREVPVETVVVWNRTDGNLGSRLNNFVVRVLDADKRTVFQAVKNPAPKDKAEFKVGSGSPDRVIRRAAMFALATVRGQEADAFKAIAKFLGDEGDRAAAVQALLRIQSRDWPKDEAQATLDVVLKYIRSLPVAERTAPTALDFMQLGESLAALLDPAAAKAARKELADIGVRVIRVGTLFDQMSYDKERFVVAAGKPVEFVFENTDIMPHNFVIVAPGNLEKVGAAAEAFATTPAAAAKQYVPDMPSGVVLLKSKLLQTRQSEQLKFAAPKEPGIYPYVCTYPGHWRRMHGALYVVADLEAYQENPEAYLAKNPLPVKDDLLKFNRPRTEWKLEELADAVQEMEMKGGRNFANGRQMFTVATCVACHKFGGQGNEFGPDLAKLDPKVFKTAADVLDHILEPSKRIDDKYAAHRFVLNDEKALVGMIVEEKDGVVKVIENPLASAKPREIKRADIAEQKKAPTSMMSKGLLDKLSRDEVLDLVAYVWSRGDPKSKFFGAGHDH</sequence>
<keyword evidence="6 9" id="KW-0408">Iron</keyword>
<dbReference type="KEGG" id="gog:C1280_27800"/>
<evidence type="ECO:0000256" key="4">
    <source>
        <dbReference type="ARBA" id="ARBA00022837"/>
    </source>
</evidence>
<dbReference type="Pfam" id="PF22633">
    <property type="entry name" value="F5_F8_type_C_2"/>
    <property type="match status" value="1"/>
</dbReference>
<keyword evidence="1" id="KW-0813">Transport</keyword>
<organism evidence="12 13">
    <name type="scientific">Gemmata obscuriglobus</name>
    <dbReference type="NCBI Taxonomy" id="114"/>
    <lineage>
        <taxon>Bacteria</taxon>
        <taxon>Pseudomonadati</taxon>
        <taxon>Planctomycetota</taxon>
        <taxon>Planctomycetia</taxon>
        <taxon>Gemmatales</taxon>
        <taxon>Gemmataceae</taxon>
        <taxon>Gemmata</taxon>
    </lineage>
</organism>
<dbReference type="InterPro" id="IPR036909">
    <property type="entry name" value="Cyt_c-like_dom_sf"/>
</dbReference>
<dbReference type="InterPro" id="IPR008979">
    <property type="entry name" value="Galactose-bd-like_sf"/>
</dbReference>
<dbReference type="InterPro" id="IPR013428">
    <property type="entry name" value="Membrane-bound_put_N"/>
</dbReference>
<dbReference type="Gene3D" id="2.120.10.30">
    <property type="entry name" value="TolB, C-terminal domain"/>
    <property type="match status" value="1"/>
</dbReference>
<feature type="domain" description="Cytochrome c" evidence="11">
    <location>
        <begin position="1372"/>
        <end position="1512"/>
    </location>
</feature>
<keyword evidence="2 9" id="KW-0349">Heme</keyword>
<protein>
    <submittedName>
        <fullName evidence="12">Dehydrogenase</fullName>
    </submittedName>
</protein>
<dbReference type="Gene3D" id="1.25.10.10">
    <property type="entry name" value="Leucine-rich Repeat Variant"/>
    <property type="match status" value="1"/>
</dbReference>
<dbReference type="Gene3D" id="3.40.50.1110">
    <property type="entry name" value="SGNH hydrolase"/>
    <property type="match status" value="1"/>
</dbReference>
<evidence type="ECO:0000313" key="13">
    <source>
        <dbReference type="Proteomes" id="UP000245802"/>
    </source>
</evidence>
<dbReference type="Gene3D" id="2.60.120.260">
    <property type="entry name" value="Galactose-binding domain-like"/>
    <property type="match status" value="2"/>
</dbReference>
<evidence type="ECO:0000256" key="6">
    <source>
        <dbReference type="ARBA" id="ARBA00023004"/>
    </source>
</evidence>
<dbReference type="SUPFAM" id="SSF63829">
    <property type="entry name" value="Calcium-dependent phosphotriesterase"/>
    <property type="match status" value="1"/>
</dbReference>
<dbReference type="GO" id="GO:0020037">
    <property type="term" value="F:heme binding"/>
    <property type="evidence" value="ECO:0007669"/>
    <property type="project" value="InterPro"/>
</dbReference>
<dbReference type="PANTHER" id="PTHR33546">
    <property type="entry name" value="LARGE, MULTIFUNCTIONAL SECRETED PROTEIN-RELATED"/>
    <property type="match status" value="1"/>
</dbReference>
<dbReference type="InterPro" id="IPR000923">
    <property type="entry name" value="BlueCu_1"/>
</dbReference>
<evidence type="ECO:0000256" key="10">
    <source>
        <dbReference type="SAM" id="MobiDB-lite"/>
    </source>
</evidence>
<dbReference type="SUPFAM" id="SSF52266">
    <property type="entry name" value="SGNH hydrolase"/>
    <property type="match status" value="1"/>
</dbReference>
<dbReference type="InterPro" id="IPR009056">
    <property type="entry name" value="Cyt_c-like_dom"/>
</dbReference>
<dbReference type="GO" id="GO:0016788">
    <property type="term" value="F:hydrolase activity, acting on ester bonds"/>
    <property type="evidence" value="ECO:0007669"/>
    <property type="project" value="UniProtKB-ARBA"/>
</dbReference>
<evidence type="ECO:0000256" key="5">
    <source>
        <dbReference type="ARBA" id="ARBA00022982"/>
    </source>
</evidence>
<reference evidence="12 13" key="1">
    <citation type="submission" date="2018-01" db="EMBL/GenBank/DDBJ databases">
        <title>G. obscuriglobus.</title>
        <authorList>
            <person name="Franke J."/>
            <person name="Blomberg W."/>
            <person name="Selmecki A."/>
        </authorList>
    </citation>
    <scope>NUCLEOTIDE SEQUENCE [LARGE SCALE GENOMIC DNA]</scope>
    <source>
        <strain evidence="12 13">DSM 5831</strain>
    </source>
</reference>